<accession>A0A9N9HEF4</accession>
<dbReference type="Pfam" id="PF00808">
    <property type="entry name" value="CBFD_NFYB_HMF"/>
    <property type="match status" value="1"/>
</dbReference>
<proteinExistence type="inferred from homology"/>
<evidence type="ECO:0000256" key="4">
    <source>
        <dbReference type="ARBA" id="ARBA00023163"/>
    </source>
</evidence>
<evidence type="ECO:0000256" key="6">
    <source>
        <dbReference type="ARBA" id="ARBA00038129"/>
    </source>
</evidence>
<evidence type="ECO:0000256" key="2">
    <source>
        <dbReference type="ARBA" id="ARBA00023015"/>
    </source>
</evidence>
<protein>
    <submittedName>
        <fullName evidence="8">20124_t:CDS:1</fullName>
    </submittedName>
</protein>
<gene>
    <name evidence="8" type="ORF">RFULGI_LOCUS9152</name>
</gene>
<dbReference type="OrthoDB" id="1272441at2759"/>
<dbReference type="InterPro" id="IPR050568">
    <property type="entry name" value="Transcr_DNA_Rep_Reg"/>
</dbReference>
<dbReference type="FunFam" id="1.10.20.10:FF:000062">
    <property type="entry name" value="Nuclear transcription factor Y subunit C"/>
    <property type="match status" value="1"/>
</dbReference>
<keyword evidence="9" id="KW-1185">Reference proteome</keyword>
<comment type="similarity">
    <text evidence="6">Belongs to the NFYC/HAP5 subunit family.</text>
</comment>
<dbReference type="Gene3D" id="1.10.20.10">
    <property type="entry name" value="Histone, subunit A"/>
    <property type="match status" value="1"/>
</dbReference>
<organism evidence="8 9">
    <name type="scientific">Racocetra fulgida</name>
    <dbReference type="NCBI Taxonomy" id="60492"/>
    <lineage>
        <taxon>Eukaryota</taxon>
        <taxon>Fungi</taxon>
        <taxon>Fungi incertae sedis</taxon>
        <taxon>Mucoromycota</taxon>
        <taxon>Glomeromycotina</taxon>
        <taxon>Glomeromycetes</taxon>
        <taxon>Diversisporales</taxon>
        <taxon>Gigasporaceae</taxon>
        <taxon>Racocetra</taxon>
    </lineage>
</organism>
<dbReference type="CDD" id="cd22908">
    <property type="entry name" value="HFD_NFYC-like"/>
    <property type="match status" value="1"/>
</dbReference>
<comment type="caution">
    <text evidence="8">The sequence shown here is derived from an EMBL/GenBank/DDBJ whole genome shotgun (WGS) entry which is preliminary data.</text>
</comment>
<dbReference type="GO" id="GO:0046982">
    <property type="term" value="F:protein heterodimerization activity"/>
    <property type="evidence" value="ECO:0007669"/>
    <property type="project" value="InterPro"/>
</dbReference>
<dbReference type="PANTHER" id="PTHR10252">
    <property type="entry name" value="HISTONE-LIKE TRANSCRIPTION FACTOR CCAAT-RELATED"/>
    <property type="match status" value="1"/>
</dbReference>
<evidence type="ECO:0000256" key="5">
    <source>
        <dbReference type="ARBA" id="ARBA00023242"/>
    </source>
</evidence>
<keyword evidence="4" id="KW-0804">Transcription</keyword>
<comment type="subcellular location">
    <subcellularLocation>
        <location evidence="1">Nucleus</location>
    </subcellularLocation>
</comment>
<dbReference type="GO" id="GO:0016602">
    <property type="term" value="C:CCAAT-binding factor complex"/>
    <property type="evidence" value="ECO:0007669"/>
    <property type="project" value="TreeGrafter"/>
</dbReference>
<feature type="non-terminal residue" evidence="8">
    <location>
        <position position="1"/>
    </location>
</feature>
<dbReference type="GO" id="GO:0000978">
    <property type="term" value="F:RNA polymerase II cis-regulatory region sequence-specific DNA binding"/>
    <property type="evidence" value="ECO:0007669"/>
    <property type="project" value="TreeGrafter"/>
</dbReference>
<dbReference type="EMBL" id="CAJVPZ010015841">
    <property type="protein sequence ID" value="CAG8669151.1"/>
    <property type="molecule type" value="Genomic_DNA"/>
</dbReference>
<keyword evidence="3" id="KW-0238">DNA-binding</keyword>
<dbReference type="Proteomes" id="UP000789396">
    <property type="component" value="Unassembled WGS sequence"/>
</dbReference>
<evidence type="ECO:0000256" key="3">
    <source>
        <dbReference type="ARBA" id="ARBA00023125"/>
    </source>
</evidence>
<evidence type="ECO:0000256" key="1">
    <source>
        <dbReference type="ARBA" id="ARBA00004123"/>
    </source>
</evidence>
<evidence type="ECO:0000313" key="8">
    <source>
        <dbReference type="EMBL" id="CAG8669151.1"/>
    </source>
</evidence>
<evidence type="ECO:0000259" key="7">
    <source>
        <dbReference type="Pfam" id="PF00808"/>
    </source>
</evidence>
<evidence type="ECO:0000313" key="9">
    <source>
        <dbReference type="Proteomes" id="UP000789396"/>
    </source>
</evidence>
<dbReference type="PANTHER" id="PTHR10252:SF8">
    <property type="entry name" value="NUCLEAR TRANSCRIPTION FACTOR Y SUBUNIT GAMMA"/>
    <property type="match status" value="1"/>
</dbReference>
<dbReference type="AlphaFoldDB" id="A0A9N9HEF4"/>
<dbReference type="GO" id="GO:0001228">
    <property type="term" value="F:DNA-binding transcription activator activity, RNA polymerase II-specific"/>
    <property type="evidence" value="ECO:0007669"/>
    <property type="project" value="TreeGrafter"/>
</dbReference>
<dbReference type="SUPFAM" id="SSF47113">
    <property type="entry name" value="Histone-fold"/>
    <property type="match status" value="1"/>
</dbReference>
<feature type="domain" description="Transcription factor CBF/NF-Y/archaeal histone" evidence="7">
    <location>
        <begin position="71"/>
        <end position="127"/>
    </location>
</feature>
<keyword evidence="2" id="KW-0805">Transcription regulation</keyword>
<dbReference type="InterPro" id="IPR003958">
    <property type="entry name" value="CBFA_NFYB_domain"/>
</dbReference>
<dbReference type="InterPro" id="IPR009072">
    <property type="entry name" value="Histone-fold"/>
</dbReference>
<keyword evidence="5" id="KW-0539">Nucleus</keyword>
<sequence>MAEPTTQAVVDQTVLNASNTASASSAAVATHLQTQQQILQQQQNQAFMTQFWNKQIMVAEQFESDFKNHPLPLARIKKVMKSDQDVKAPILFSKACEIFISEITMRAWTHAEENKRRTLQRSDVASA</sequence>
<name>A0A9N9HEF4_9GLOM</name>
<reference evidence="8" key="1">
    <citation type="submission" date="2021-06" db="EMBL/GenBank/DDBJ databases">
        <authorList>
            <person name="Kallberg Y."/>
            <person name="Tangrot J."/>
            <person name="Rosling A."/>
        </authorList>
    </citation>
    <scope>NUCLEOTIDE SEQUENCE</scope>
    <source>
        <strain evidence="8">IN212</strain>
    </source>
</reference>